<reference evidence="2 3" key="1">
    <citation type="submission" date="2020-02" db="EMBL/GenBank/DDBJ databases">
        <authorList>
            <person name="Zheng R.K."/>
            <person name="Sun C.M."/>
        </authorList>
    </citation>
    <scope>NUCLEOTIDE SEQUENCE [LARGE SCALE GENOMIC DNA]</scope>
    <source>
        <strain evidence="3">rifampicinis</strain>
    </source>
</reference>
<dbReference type="Proteomes" id="UP000594468">
    <property type="component" value="Chromosome"/>
</dbReference>
<dbReference type="EMBL" id="CP062983">
    <property type="protein sequence ID" value="QPC80992.1"/>
    <property type="molecule type" value="Genomic_DNA"/>
</dbReference>
<sequence>MEVIAYRDASAFDELKDEWQVLVEHSCTNTIFSTWEWHKNWWHAYHPGDLWVLAIRGDGNRLLGIASMFIEHNETHGRTVRHVGCEDVTDYLDFIIDRDCTGPVYQALVSYLVAHQDEYDLLNLCNVPEASPSTQAFVDGLKAENYDVTVSQQDVCPVIELPEDFETYLSNLDKKQRHEVRRKLRRAEGQRKMGSLDWYIVDESHDLEVEMDHFLRLMAASHPEKAGFLEEGSHVTFFKSIVPAALARGWLQLNFLTINETPVATYLNFDYNDHILVYNSGLDPEEYGQFSPGIVLLAYTIEHAIEVGRELFDFLRGDEQYKYRMGGKDTTVLNIRAQRAN</sequence>
<proteinExistence type="predicted"/>
<evidence type="ECO:0000313" key="2">
    <source>
        <dbReference type="EMBL" id="QPC80992.1"/>
    </source>
</evidence>
<dbReference type="GO" id="GO:0016740">
    <property type="term" value="F:transferase activity"/>
    <property type="evidence" value="ECO:0007669"/>
    <property type="project" value="UniProtKB-KW"/>
</dbReference>
<dbReference type="Pfam" id="PF13480">
    <property type="entry name" value="Acetyltransf_6"/>
    <property type="match status" value="1"/>
</dbReference>
<dbReference type="InterPro" id="IPR038740">
    <property type="entry name" value="BioF2-like_GNAT_dom"/>
</dbReference>
<keyword evidence="2" id="KW-0808">Transferase</keyword>
<dbReference type="SUPFAM" id="SSF55729">
    <property type="entry name" value="Acyl-CoA N-acyltransferases (Nat)"/>
    <property type="match status" value="1"/>
</dbReference>
<dbReference type="Gene3D" id="3.40.630.30">
    <property type="match status" value="1"/>
</dbReference>
<gene>
    <name evidence="2" type="ORF">G4Y79_14905</name>
</gene>
<dbReference type="KEGG" id="pmet:G4Y79_14905"/>
<protein>
    <submittedName>
        <fullName evidence="2">GNAT family N-acetyltransferase</fullName>
    </submittedName>
</protein>
<organism evidence="2 3">
    <name type="scientific">Phototrophicus methaneseepsis</name>
    <dbReference type="NCBI Taxonomy" id="2710758"/>
    <lineage>
        <taxon>Bacteria</taxon>
        <taxon>Bacillati</taxon>
        <taxon>Chloroflexota</taxon>
        <taxon>Candidatus Thermofontia</taxon>
        <taxon>Phototrophicales</taxon>
        <taxon>Phototrophicaceae</taxon>
        <taxon>Phototrophicus</taxon>
    </lineage>
</organism>
<evidence type="ECO:0000313" key="3">
    <source>
        <dbReference type="Proteomes" id="UP000594468"/>
    </source>
</evidence>
<evidence type="ECO:0000259" key="1">
    <source>
        <dbReference type="Pfam" id="PF13480"/>
    </source>
</evidence>
<dbReference type="AlphaFoldDB" id="A0A7S8E5Z5"/>
<dbReference type="InterPro" id="IPR016181">
    <property type="entry name" value="Acyl_CoA_acyltransferase"/>
</dbReference>
<dbReference type="RefSeq" id="WP_195169065.1">
    <property type="nucleotide sequence ID" value="NZ_CP062983.1"/>
</dbReference>
<accession>A0A7S8E5Z5</accession>
<name>A0A7S8E5Z5_9CHLR</name>
<keyword evidence="3" id="KW-1185">Reference proteome</keyword>
<feature type="domain" description="BioF2-like acetyltransferase" evidence="1">
    <location>
        <begin position="174"/>
        <end position="322"/>
    </location>
</feature>